<dbReference type="InterPro" id="IPR025977">
    <property type="entry name" value="Cnd3_C"/>
</dbReference>
<dbReference type="InterPro" id="IPR011989">
    <property type="entry name" value="ARM-like"/>
</dbReference>
<evidence type="ECO:0000256" key="2">
    <source>
        <dbReference type="ARBA" id="ARBA00006533"/>
    </source>
</evidence>
<keyword evidence="3" id="KW-0158">Chromosome</keyword>
<comment type="caution">
    <text evidence="10">The sequence shown here is derived from an EMBL/GenBank/DDBJ whole genome shotgun (WGS) entry which is preliminary data.</text>
</comment>
<dbReference type="AlphaFoldDB" id="A0A1E5R2H5"/>
<feature type="region of interest" description="Disordered" evidence="8">
    <location>
        <begin position="989"/>
        <end position="1040"/>
    </location>
</feature>
<feature type="compositionally biased region" description="Polar residues" evidence="8">
    <location>
        <begin position="1031"/>
        <end position="1040"/>
    </location>
</feature>
<dbReference type="Proteomes" id="UP000095728">
    <property type="component" value="Unassembled WGS sequence"/>
</dbReference>
<dbReference type="GO" id="GO:0051301">
    <property type="term" value="P:cell division"/>
    <property type="evidence" value="ECO:0007669"/>
    <property type="project" value="UniProtKB-KW"/>
</dbReference>
<protein>
    <submittedName>
        <fullName evidence="10">Condensin complex subunit 3</fullName>
    </submittedName>
</protein>
<feature type="domain" description="Nuclear condensin complex subunit 3 C-terminal" evidence="9">
    <location>
        <begin position="595"/>
        <end position="873"/>
    </location>
</feature>
<comment type="similarity">
    <text evidence="2">Belongs to the CND3 (condensin subunit 3) family.</text>
</comment>
<proteinExistence type="inferred from homology"/>
<dbReference type="STRING" id="56408.A0A1E5R2H5"/>
<dbReference type="OrthoDB" id="27187at2759"/>
<sequence length="1040" mass="118066">MSTCVSPNTSIDGQSTLVEHQIFKSLAEIFKESQHTYAGHRRNIALLKKIQGKAKGQGLEDVFNFMFCKITTKILPLKKAQVEGDRVVKLIAGFIASWERHVIKINAETQNDNNEEATAFSTFLNKFMRYTLRGIESRDRNVRYRVTQLIAVIMDNISEIDEDLFDILSWAVFKRVYDKDPNVRIQAIFSVTKFQQDDTQGDENLINEGENQQEDREEEDGENINADSTNATKILVKLMRNDSSPEVRRACMLNLVQTEQTLPYILERVRDSNAINRRLVYSRILKNMTNVFQVIEKSVLDKLINWGLNDREDTVRNACIKLVTIHWLNFVNGDLVDLLTKLDVMKSDVAAKIIEQLFETRSEVIEKIKFPKEIWGCFTPEVAFLLKCLFNYCHAKKLDTIIDENYLDTVEFASILSKYVSKGLSKTAPDFLFISQQLLEIAKNYDYSDEVGRRDMLNLIRNLLYTRNLNEECTRLCVGVLHTLAISEKDFIMIVLEIIQDLRDESFDDQEQARQKNKKKRKRAENNNEDDSTLEPDEEDDELSNEDGDDSSAIESFAAAVDDLVRNGQESASPKEAETPALLNDDALDGKILIKCLTVSRCMLELVSEQTESIIFSSLIETVITPAVRNSDSDIRNLGLRNLGLCCLLDIDLAAENMYILGMCASKGNSSLKAIALQIIVDIFSTHGTKVADGEGKVDLVAVHKIFYKILKNTDLPECQSIAAEGLCKLFLGNVIVDDDLFETLILSYFSPANQDNEPLIQAFAFCLPVYCFSHPEHQEKMCNIAPDVLFRLAMLWTDLKAGDGGSDSMLKPNVIFQQLIHWTDPAQVVGQTSDAFLKANYQLEFLKNLLQIYDRFERKEVKKMILTNVNRFFVCKEKSLSLMQDIRLKVCEILESDLTDTISSNSMKKFLANLDVCIEENNLANDILAKEISAVNENPENVDSTLFEHNLEQHEKNKAIIGKEEPIATNKNQPIAPDVLSSIDSTNLEEEENHENRNVLKPNETRKPVSGGKSVDFILPDLSDNEKDTSSMNDTSYDE</sequence>
<keyword evidence="11" id="KW-1185">Reference proteome</keyword>
<keyword evidence="4" id="KW-0132">Cell division</keyword>
<gene>
    <name evidence="10" type="ORF">AWRI3579_g4109</name>
</gene>
<dbReference type="InterPro" id="IPR016024">
    <property type="entry name" value="ARM-type_fold"/>
</dbReference>
<dbReference type="GO" id="GO:0000793">
    <property type="term" value="C:condensed chromosome"/>
    <property type="evidence" value="ECO:0007669"/>
    <property type="project" value="TreeGrafter"/>
</dbReference>
<evidence type="ECO:0000256" key="7">
    <source>
        <dbReference type="ARBA" id="ARBA00023306"/>
    </source>
</evidence>
<feature type="region of interest" description="Disordered" evidence="8">
    <location>
        <begin position="200"/>
        <end position="226"/>
    </location>
</feature>
<dbReference type="InParanoid" id="A0A1E5R2H5"/>
<evidence type="ECO:0000313" key="11">
    <source>
        <dbReference type="Proteomes" id="UP000095728"/>
    </source>
</evidence>
<keyword evidence="6" id="KW-0226">DNA condensation</keyword>
<dbReference type="PANTHER" id="PTHR14418">
    <property type="entry name" value="CONDENSIN COMPLEX SUBUNIT 3-RELATED"/>
    <property type="match status" value="1"/>
</dbReference>
<dbReference type="GO" id="GO:0007076">
    <property type="term" value="P:mitotic chromosome condensation"/>
    <property type="evidence" value="ECO:0007669"/>
    <property type="project" value="InterPro"/>
</dbReference>
<feature type="compositionally biased region" description="Acidic residues" evidence="8">
    <location>
        <begin position="527"/>
        <end position="551"/>
    </location>
</feature>
<dbReference type="PANTHER" id="PTHR14418:SF5">
    <property type="entry name" value="CONDENSIN COMPLEX SUBUNIT 3"/>
    <property type="match status" value="1"/>
</dbReference>
<dbReference type="InterPro" id="IPR027165">
    <property type="entry name" value="CND3"/>
</dbReference>
<comment type="subcellular location">
    <subcellularLocation>
        <location evidence="1">Chromosome</location>
    </subcellularLocation>
</comment>
<dbReference type="EMBL" id="LPNM01000011">
    <property type="protein sequence ID" value="OEJ81101.1"/>
    <property type="molecule type" value="Genomic_DNA"/>
</dbReference>
<keyword evidence="5" id="KW-0498">Mitosis</keyword>
<feature type="region of interest" description="Disordered" evidence="8">
    <location>
        <begin position="507"/>
        <end position="551"/>
    </location>
</feature>
<evidence type="ECO:0000256" key="1">
    <source>
        <dbReference type="ARBA" id="ARBA00004286"/>
    </source>
</evidence>
<evidence type="ECO:0000256" key="8">
    <source>
        <dbReference type="SAM" id="MobiDB-lite"/>
    </source>
</evidence>
<evidence type="ECO:0000256" key="5">
    <source>
        <dbReference type="ARBA" id="ARBA00022776"/>
    </source>
</evidence>
<keyword evidence="7" id="KW-0131">Cell cycle</keyword>
<evidence type="ECO:0000259" key="9">
    <source>
        <dbReference type="Pfam" id="PF12719"/>
    </source>
</evidence>
<evidence type="ECO:0000256" key="4">
    <source>
        <dbReference type="ARBA" id="ARBA00022618"/>
    </source>
</evidence>
<dbReference type="FunCoup" id="A0A1E5R2H5">
    <property type="interactions" value="245"/>
</dbReference>
<dbReference type="GO" id="GO:0000796">
    <property type="term" value="C:condensin complex"/>
    <property type="evidence" value="ECO:0007669"/>
    <property type="project" value="InterPro"/>
</dbReference>
<dbReference type="SUPFAM" id="SSF48371">
    <property type="entry name" value="ARM repeat"/>
    <property type="match status" value="1"/>
</dbReference>
<feature type="compositionally biased region" description="Acidic residues" evidence="8">
    <location>
        <begin position="211"/>
        <end position="222"/>
    </location>
</feature>
<reference evidence="11" key="1">
    <citation type="journal article" date="2016" name="Genome Announc.">
        <title>Genome sequences of three species of Hanseniaspora isolated from spontaneous wine fermentations.</title>
        <authorList>
            <person name="Sternes P.R."/>
            <person name="Lee D."/>
            <person name="Kutyna D.R."/>
            <person name="Borneman A.R."/>
        </authorList>
    </citation>
    <scope>NUCLEOTIDE SEQUENCE [LARGE SCALE GENOMIC DNA]</scope>
    <source>
        <strain evidence="11">AWRI3579</strain>
    </source>
</reference>
<evidence type="ECO:0000313" key="10">
    <source>
        <dbReference type="EMBL" id="OEJ81101.1"/>
    </source>
</evidence>
<dbReference type="Gene3D" id="1.25.10.10">
    <property type="entry name" value="Leucine-rich Repeat Variant"/>
    <property type="match status" value="1"/>
</dbReference>
<dbReference type="Pfam" id="PF12719">
    <property type="entry name" value="Cnd3"/>
    <property type="match status" value="1"/>
</dbReference>
<name>A0A1E5R2H5_9ASCO</name>
<organism evidence="10 11">
    <name type="scientific">Hanseniaspora osmophila</name>
    <dbReference type="NCBI Taxonomy" id="56408"/>
    <lineage>
        <taxon>Eukaryota</taxon>
        <taxon>Fungi</taxon>
        <taxon>Dikarya</taxon>
        <taxon>Ascomycota</taxon>
        <taxon>Saccharomycotina</taxon>
        <taxon>Saccharomycetes</taxon>
        <taxon>Saccharomycodales</taxon>
        <taxon>Saccharomycodaceae</taxon>
        <taxon>Hanseniaspora</taxon>
    </lineage>
</organism>
<evidence type="ECO:0000256" key="3">
    <source>
        <dbReference type="ARBA" id="ARBA00022454"/>
    </source>
</evidence>
<accession>A0A1E5R2H5</accession>
<feature type="compositionally biased region" description="Basic and acidic residues" evidence="8">
    <location>
        <begin position="995"/>
        <end position="1008"/>
    </location>
</feature>
<evidence type="ECO:0000256" key="6">
    <source>
        <dbReference type="ARBA" id="ARBA00023067"/>
    </source>
</evidence>